<gene>
    <name evidence="2" type="ORF">V2J18_03450</name>
</gene>
<dbReference type="RefSeq" id="WP_064748037.1">
    <property type="nucleotide sequence ID" value="NZ_JBANDL010000002.1"/>
</dbReference>
<sequence>MKAYKHCLLVGALLAGNAFAQSSDGYGTTVRMPLVVSSTSYVSTIYVRNAGTTNASVRVEYYGATGTPLPGPRLCTTLSVAPGAVVEGSLASLCGITPSSTSNYGQLSLTEQSATTVPISAYARVQSFTGAGYSVEGFKIGSLTGGGASSSIVAGLRRQAAAPGYQSNCFVGSLGEPVEVTWSLRTASGAQLGNQQVTSLSANETLRFLDVHSHVGAPAGDYENVQAVFNETTAGSNPGFVAYCTLQENQRFDGDFRIAKESDPDDLRSKKVGLSTTSALGSVLGLISGQDRYGLYLQHPDWVQCRINGANASQLEMRLEDPQGNVVAGGNDISSFQKVYLGERSTRNDGANGLWVLKVESRGLLALLLSYSLTCESGNGSNPPLFVGHSGVEEF</sequence>
<feature type="chain" id="PRO_5046787723" description="P/Homo B domain-containing protein" evidence="1">
    <location>
        <begin position="21"/>
        <end position="395"/>
    </location>
</feature>
<evidence type="ECO:0000313" key="3">
    <source>
        <dbReference type="Proteomes" id="UP001387215"/>
    </source>
</evidence>
<reference evidence="2 3" key="1">
    <citation type="submission" date="2024-02" db="EMBL/GenBank/DDBJ databases">
        <title>Lysobacter Genome Sequencing and Mining.</title>
        <authorList>
            <person name="Bierman J."/>
            <person name="Walker M.C."/>
        </authorList>
    </citation>
    <scope>NUCLEOTIDE SEQUENCE [LARGE SCALE GENOMIC DNA]</scope>
    <source>
        <strain evidence="2 3">PB6250</strain>
    </source>
</reference>
<evidence type="ECO:0000313" key="2">
    <source>
        <dbReference type="EMBL" id="MEI2453729.1"/>
    </source>
</evidence>
<organism evidence="2 3">
    <name type="scientific">Lysobacter firmicutimachus</name>
    <dbReference type="NCBI Taxonomy" id="1792846"/>
    <lineage>
        <taxon>Bacteria</taxon>
        <taxon>Pseudomonadati</taxon>
        <taxon>Pseudomonadota</taxon>
        <taxon>Gammaproteobacteria</taxon>
        <taxon>Lysobacterales</taxon>
        <taxon>Lysobacteraceae</taxon>
        <taxon>Lysobacter</taxon>
    </lineage>
</organism>
<proteinExistence type="predicted"/>
<protein>
    <recommendedName>
        <fullName evidence="4">P/Homo B domain-containing protein</fullName>
    </recommendedName>
</protein>
<evidence type="ECO:0000256" key="1">
    <source>
        <dbReference type="SAM" id="SignalP"/>
    </source>
</evidence>
<accession>A0ABU8CY73</accession>
<evidence type="ECO:0008006" key="4">
    <source>
        <dbReference type="Google" id="ProtNLM"/>
    </source>
</evidence>
<keyword evidence="1" id="KW-0732">Signal</keyword>
<feature type="signal peptide" evidence="1">
    <location>
        <begin position="1"/>
        <end position="20"/>
    </location>
</feature>
<dbReference type="Proteomes" id="UP001387215">
    <property type="component" value="Unassembled WGS sequence"/>
</dbReference>
<comment type="caution">
    <text evidence="2">The sequence shown here is derived from an EMBL/GenBank/DDBJ whole genome shotgun (WGS) entry which is preliminary data.</text>
</comment>
<name>A0ABU8CY73_9GAMM</name>
<dbReference type="EMBL" id="JBANDL010000002">
    <property type="protein sequence ID" value="MEI2453729.1"/>
    <property type="molecule type" value="Genomic_DNA"/>
</dbReference>
<keyword evidence="3" id="KW-1185">Reference proteome</keyword>